<sequence length="59" mass="6605">MTHEPSIPRFRGAMTEAHETASDVNRKAYNMFQQFENISAEDSINYIQSSASAQGLVVQ</sequence>
<gene>
    <name evidence="1" type="ORF">HLY00_3768</name>
</gene>
<comment type="caution">
    <text evidence="1">The sequence shown here is derived from an EMBL/GenBank/DDBJ whole genome shotgun (WGS) entry which is preliminary data.</text>
</comment>
<dbReference type="Proteomes" id="UP000570517">
    <property type="component" value="Unassembled WGS sequence"/>
</dbReference>
<dbReference type="AlphaFoldDB" id="A0A850PYA5"/>
<reference evidence="1 2" key="1">
    <citation type="submission" date="2020-05" db="EMBL/GenBank/DDBJ databases">
        <title>Draft genome sequence of Mycobacterium hippocampi DL, isolated from European seabass, Dicentrarchus labrax, reared in fish farms.</title>
        <authorList>
            <person name="Stathopoulou P."/>
            <person name="Asimakis E."/>
            <person name="Tzokas K."/>
            <person name="Batargias C."/>
            <person name="Tsiamis G."/>
        </authorList>
    </citation>
    <scope>NUCLEOTIDE SEQUENCE [LARGE SCALE GENOMIC DNA]</scope>
    <source>
        <strain evidence="1 2">DL</strain>
    </source>
</reference>
<name>A0A850PYA5_9MYCO</name>
<evidence type="ECO:0000313" key="2">
    <source>
        <dbReference type="Proteomes" id="UP000570517"/>
    </source>
</evidence>
<accession>A0A850PYA5</accession>
<dbReference type="EMBL" id="JABFYL010000049">
    <property type="protein sequence ID" value="NVN53423.1"/>
    <property type="molecule type" value="Genomic_DNA"/>
</dbReference>
<organism evidence="1 2">
    <name type="scientific">Mycolicibacterium hippocampi</name>
    <dbReference type="NCBI Taxonomy" id="659824"/>
    <lineage>
        <taxon>Bacteria</taxon>
        <taxon>Bacillati</taxon>
        <taxon>Actinomycetota</taxon>
        <taxon>Actinomycetes</taxon>
        <taxon>Mycobacteriales</taxon>
        <taxon>Mycobacteriaceae</taxon>
        <taxon>Mycolicibacterium</taxon>
    </lineage>
</organism>
<proteinExistence type="predicted"/>
<protein>
    <submittedName>
        <fullName evidence="1">Uncharacterized protein</fullName>
    </submittedName>
</protein>
<keyword evidence="2" id="KW-1185">Reference proteome</keyword>
<evidence type="ECO:0000313" key="1">
    <source>
        <dbReference type="EMBL" id="NVN53423.1"/>
    </source>
</evidence>